<sequence length="288" mass="32381">MARIRSIKPEFFTSLTIADLKLSTRLTFIGLWTYVDDNGVGLADPRLIRAAIWPLEEAPDILQRTREDLQSLHTARLVTLYEASGKALIAVSNWSEHQKVSHPRKPRFPRPEQVQNDDPTPSDQDSFEPPEDSGDSPEDFQKTPEILRPEQGSGSRDQGAGKEEDAEPSASADTPPRADVEAVCRHLADVLERTGSKRPSITDKWRTATRLMLDRDGVSVEDAKHAIDWAHANDFWQAHILTPMKLREKYDTLRRQASATQRRQKPAGPATAPRDMTDEEKKSALKFG</sequence>
<evidence type="ECO:0000313" key="3">
    <source>
        <dbReference type="Proteomes" id="UP000265325"/>
    </source>
</evidence>
<feature type="compositionally biased region" description="Basic and acidic residues" evidence="1">
    <location>
        <begin position="275"/>
        <end position="288"/>
    </location>
</feature>
<feature type="compositionally biased region" description="Polar residues" evidence="1">
    <location>
        <begin position="113"/>
        <end position="124"/>
    </location>
</feature>
<reference evidence="2 3" key="1">
    <citation type="submission" date="2015-05" db="EMBL/GenBank/DDBJ databases">
        <title>Draft Genome assembly of Streptomyces showdoensis.</title>
        <authorList>
            <person name="Thapa K.K."/>
            <person name="Metsa-Ketela M."/>
        </authorList>
    </citation>
    <scope>NUCLEOTIDE SEQUENCE [LARGE SCALE GENOMIC DNA]</scope>
    <source>
        <strain evidence="2 3">ATCC 15227</strain>
    </source>
</reference>
<accession>A0A2P2GTQ3</accession>
<keyword evidence="3" id="KW-1185">Reference proteome</keyword>
<protein>
    <recommendedName>
        <fullName evidence="4">Phage replication protein</fullName>
    </recommendedName>
</protein>
<proteinExistence type="predicted"/>
<dbReference type="EMBL" id="LAQS01000006">
    <property type="protein sequence ID" value="KKZ74877.1"/>
    <property type="molecule type" value="Genomic_DNA"/>
</dbReference>
<evidence type="ECO:0008006" key="4">
    <source>
        <dbReference type="Google" id="ProtNLM"/>
    </source>
</evidence>
<organism evidence="2 3">
    <name type="scientific">Streptomyces showdoensis</name>
    <dbReference type="NCBI Taxonomy" id="68268"/>
    <lineage>
        <taxon>Bacteria</taxon>
        <taxon>Bacillati</taxon>
        <taxon>Actinomycetota</taxon>
        <taxon>Actinomycetes</taxon>
        <taxon>Kitasatosporales</taxon>
        <taxon>Streptomycetaceae</taxon>
        <taxon>Streptomyces</taxon>
    </lineage>
</organism>
<feature type="compositionally biased region" description="Acidic residues" evidence="1">
    <location>
        <begin position="125"/>
        <end position="138"/>
    </location>
</feature>
<evidence type="ECO:0000256" key="1">
    <source>
        <dbReference type="SAM" id="MobiDB-lite"/>
    </source>
</evidence>
<feature type="region of interest" description="Disordered" evidence="1">
    <location>
        <begin position="94"/>
        <end position="179"/>
    </location>
</feature>
<feature type="region of interest" description="Disordered" evidence="1">
    <location>
        <begin position="253"/>
        <end position="288"/>
    </location>
</feature>
<dbReference type="Proteomes" id="UP000265325">
    <property type="component" value="Unassembled WGS sequence"/>
</dbReference>
<name>A0A2P2GTQ3_STREW</name>
<dbReference type="OrthoDB" id="3667154at2"/>
<comment type="caution">
    <text evidence="2">The sequence shown here is derived from an EMBL/GenBank/DDBJ whole genome shotgun (WGS) entry which is preliminary data.</text>
</comment>
<gene>
    <name evidence="2" type="ORF">VO63_05365</name>
</gene>
<dbReference type="AlphaFoldDB" id="A0A2P2GTQ3"/>
<evidence type="ECO:0000313" key="2">
    <source>
        <dbReference type="EMBL" id="KKZ74877.1"/>
    </source>
</evidence>
<dbReference type="RefSeq" id="WP_046906378.1">
    <property type="nucleotide sequence ID" value="NZ_BAAAXG010000026.1"/>
</dbReference>
<feature type="compositionally biased region" description="Basic and acidic residues" evidence="1">
    <location>
        <begin position="139"/>
        <end position="148"/>
    </location>
</feature>